<feature type="region of interest" description="Disordered" evidence="1">
    <location>
        <begin position="1"/>
        <end position="37"/>
    </location>
</feature>
<dbReference type="Proteomes" id="UP000037035">
    <property type="component" value="Unassembled WGS sequence"/>
</dbReference>
<gene>
    <name evidence="2" type="ORF">VP01_7924g1</name>
</gene>
<sequence>QQTLKNSENHSKDPRIRIRSPSYPRLPHPPQPVVGAGVPSSLPASEGVDLDEYMQFAHIEPTDFVIQQALDDLGITHFSAFRNFKACEL</sequence>
<proteinExistence type="predicted"/>
<evidence type="ECO:0000256" key="1">
    <source>
        <dbReference type="SAM" id="MobiDB-lite"/>
    </source>
</evidence>
<dbReference type="EMBL" id="LAVV01013410">
    <property type="protein sequence ID" value="KNZ45673.1"/>
    <property type="molecule type" value="Genomic_DNA"/>
</dbReference>
<organism evidence="2 3">
    <name type="scientific">Puccinia sorghi</name>
    <dbReference type="NCBI Taxonomy" id="27349"/>
    <lineage>
        <taxon>Eukaryota</taxon>
        <taxon>Fungi</taxon>
        <taxon>Dikarya</taxon>
        <taxon>Basidiomycota</taxon>
        <taxon>Pucciniomycotina</taxon>
        <taxon>Pucciniomycetes</taxon>
        <taxon>Pucciniales</taxon>
        <taxon>Pucciniaceae</taxon>
        <taxon>Puccinia</taxon>
    </lineage>
</organism>
<reference evidence="2 3" key="1">
    <citation type="submission" date="2015-08" db="EMBL/GenBank/DDBJ databases">
        <title>Next Generation Sequencing and Analysis of the Genome of Puccinia sorghi L Schw, the Causal Agent of Maize Common Rust.</title>
        <authorList>
            <person name="Rochi L."/>
            <person name="Burguener G."/>
            <person name="Darino M."/>
            <person name="Turjanski A."/>
            <person name="Kreff E."/>
            <person name="Dieguez M.J."/>
            <person name="Sacco F."/>
        </authorList>
    </citation>
    <scope>NUCLEOTIDE SEQUENCE [LARGE SCALE GENOMIC DNA]</scope>
    <source>
        <strain evidence="2 3">RO10H11247</strain>
    </source>
</reference>
<keyword evidence="3" id="KW-1185">Reference proteome</keyword>
<evidence type="ECO:0000313" key="3">
    <source>
        <dbReference type="Proteomes" id="UP000037035"/>
    </source>
</evidence>
<feature type="compositionally biased region" description="Basic and acidic residues" evidence="1">
    <location>
        <begin position="7"/>
        <end position="16"/>
    </location>
</feature>
<dbReference type="AlphaFoldDB" id="A0A0L6UAS3"/>
<dbReference type="VEuPathDB" id="FungiDB:VP01_7924g1"/>
<comment type="caution">
    <text evidence="2">The sequence shown here is derived from an EMBL/GenBank/DDBJ whole genome shotgun (WGS) entry which is preliminary data.</text>
</comment>
<feature type="non-terminal residue" evidence="2">
    <location>
        <position position="1"/>
    </location>
</feature>
<accession>A0A0L6UAS3</accession>
<protein>
    <submittedName>
        <fullName evidence="2">Uncharacterized protein</fullName>
    </submittedName>
</protein>
<name>A0A0L6UAS3_9BASI</name>
<evidence type="ECO:0000313" key="2">
    <source>
        <dbReference type="EMBL" id="KNZ45673.1"/>
    </source>
</evidence>